<gene>
    <name evidence="2" type="ORF">AAF712_016570</name>
</gene>
<protein>
    <submittedName>
        <fullName evidence="2">Uncharacterized protein</fullName>
    </submittedName>
</protein>
<feature type="transmembrane region" description="Helical" evidence="1">
    <location>
        <begin position="30"/>
        <end position="47"/>
    </location>
</feature>
<feature type="non-terminal residue" evidence="2">
    <location>
        <position position="501"/>
    </location>
</feature>
<dbReference type="Proteomes" id="UP001437256">
    <property type="component" value="Unassembled WGS sequence"/>
</dbReference>
<name>A0ABR2Z6D8_9AGAR</name>
<keyword evidence="3" id="KW-1185">Reference proteome</keyword>
<keyword evidence="1" id="KW-0812">Transmembrane</keyword>
<comment type="caution">
    <text evidence="2">The sequence shown here is derived from an EMBL/GenBank/DDBJ whole genome shotgun (WGS) entry which is preliminary data.</text>
</comment>
<proteinExistence type="predicted"/>
<accession>A0ABR2Z6D8</accession>
<keyword evidence="1" id="KW-0472">Membrane</keyword>
<sequence length="501" mass="57858">MVNWSSLQLPQSCSPWAWKRSTRLGKNPRFIIFGLVVLVVVLSGLLASHPKSRGYFMDFYSKPKPEGEKKLDELSEHQRKILALGPPDHHAIREYEKTLPQHNLNLPLPEGKGGRYVKFSNQIRMLGWNNCFNEVLMNAHLAYMSGRAYVFQDYVWKWDYYPWPPEQFLENPPRTPLNAIISGPTAGGLWEEGDGAPRSITEDWFEVVCPQSERRVINTRDVKPAVYWEPGNVIFEHWRKLLTEAPERCIEIWPASREEDGYGQTFDLWLWGTDRILPLWEQFLNSPTSRLLGTSPLVNSAIDRNEYLFFPHGPRNTKASHNPWDRMMAMHVRRGDYSDACKGLATWNSTFYSWNLLPFLPDLFVPPPGGEWGKNTPENEAAYLVHCLPTFDFIVQKVRDSRRDYIAEGAKKGENRELDIMYLLTNDQGEFLDKLKRALMADGWHTIRTSKDLVLDQDQTDVSMAVDMDIARRAAVFIGNGWSSFTSNINHRRLKDGKEPI</sequence>
<organism evidence="2 3">
    <name type="scientific">Marasmius tenuissimus</name>
    <dbReference type="NCBI Taxonomy" id="585030"/>
    <lineage>
        <taxon>Eukaryota</taxon>
        <taxon>Fungi</taxon>
        <taxon>Dikarya</taxon>
        <taxon>Basidiomycota</taxon>
        <taxon>Agaricomycotina</taxon>
        <taxon>Agaricomycetes</taxon>
        <taxon>Agaricomycetidae</taxon>
        <taxon>Agaricales</taxon>
        <taxon>Marasmiineae</taxon>
        <taxon>Marasmiaceae</taxon>
        <taxon>Marasmius</taxon>
    </lineage>
</organism>
<keyword evidence="1" id="KW-1133">Transmembrane helix</keyword>
<evidence type="ECO:0000256" key="1">
    <source>
        <dbReference type="SAM" id="Phobius"/>
    </source>
</evidence>
<evidence type="ECO:0000313" key="2">
    <source>
        <dbReference type="EMBL" id="KAL0056818.1"/>
    </source>
</evidence>
<dbReference type="CDD" id="cd11296">
    <property type="entry name" value="O-FucT_like"/>
    <property type="match status" value="1"/>
</dbReference>
<evidence type="ECO:0000313" key="3">
    <source>
        <dbReference type="Proteomes" id="UP001437256"/>
    </source>
</evidence>
<dbReference type="Gene3D" id="3.40.50.11350">
    <property type="match status" value="1"/>
</dbReference>
<dbReference type="EMBL" id="JBBXMP010000915">
    <property type="protein sequence ID" value="KAL0056818.1"/>
    <property type="molecule type" value="Genomic_DNA"/>
</dbReference>
<reference evidence="2 3" key="1">
    <citation type="submission" date="2024-05" db="EMBL/GenBank/DDBJ databases">
        <title>A draft genome resource for the thread blight pathogen Marasmius tenuissimus strain MS-2.</title>
        <authorList>
            <person name="Yulfo-Soto G.E."/>
            <person name="Baruah I.K."/>
            <person name="Amoako-Attah I."/>
            <person name="Bukari Y."/>
            <person name="Meinhardt L.W."/>
            <person name="Bailey B.A."/>
            <person name="Cohen S.P."/>
        </authorList>
    </citation>
    <scope>NUCLEOTIDE SEQUENCE [LARGE SCALE GENOMIC DNA]</scope>
    <source>
        <strain evidence="2 3">MS-2</strain>
    </source>
</reference>